<dbReference type="AlphaFoldDB" id="A0A0F9NEN3"/>
<dbReference type="InterPro" id="IPR011856">
    <property type="entry name" value="tRNA_endonuc-like_dom_sf"/>
</dbReference>
<dbReference type="EMBL" id="LAZR01003471">
    <property type="protein sequence ID" value="KKN17985.1"/>
    <property type="molecule type" value="Genomic_DNA"/>
</dbReference>
<proteinExistence type="predicted"/>
<dbReference type="GO" id="GO:0003676">
    <property type="term" value="F:nucleic acid binding"/>
    <property type="evidence" value="ECO:0007669"/>
    <property type="project" value="InterPro"/>
</dbReference>
<sequence length="124" mass="13907">MKPKLGKIPEKAIQAAILDYLALRVRPSGGMFWRARPPQYIRAKGSNQGFAIHATEPGMPDIMGCYYGLSVGLEVKTPTGTLRDTQVAFRERYTRAGGHYFIVRSIPDTEKALIKLDDILEKNR</sequence>
<comment type="caution">
    <text evidence="1">The sequence shown here is derived from an EMBL/GenBank/DDBJ whole genome shotgun (WGS) entry which is preliminary data.</text>
</comment>
<name>A0A0F9NEN3_9ZZZZ</name>
<gene>
    <name evidence="1" type="ORF">LCGC14_0960440</name>
</gene>
<reference evidence="1" key="1">
    <citation type="journal article" date="2015" name="Nature">
        <title>Complex archaea that bridge the gap between prokaryotes and eukaryotes.</title>
        <authorList>
            <person name="Spang A."/>
            <person name="Saw J.H."/>
            <person name="Jorgensen S.L."/>
            <person name="Zaremba-Niedzwiedzka K."/>
            <person name="Martijn J."/>
            <person name="Lind A.E."/>
            <person name="van Eijk R."/>
            <person name="Schleper C."/>
            <person name="Guy L."/>
            <person name="Ettema T.J."/>
        </authorList>
    </citation>
    <scope>NUCLEOTIDE SEQUENCE</scope>
</reference>
<protein>
    <recommendedName>
        <fullName evidence="2">VRR-NUC domain-containing protein</fullName>
    </recommendedName>
</protein>
<dbReference type="Gene3D" id="3.40.1350.10">
    <property type="match status" value="1"/>
</dbReference>
<accession>A0A0F9NEN3</accession>
<organism evidence="1">
    <name type="scientific">marine sediment metagenome</name>
    <dbReference type="NCBI Taxonomy" id="412755"/>
    <lineage>
        <taxon>unclassified sequences</taxon>
        <taxon>metagenomes</taxon>
        <taxon>ecological metagenomes</taxon>
    </lineage>
</organism>
<evidence type="ECO:0000313" key="1">
    <source>
        <dbReference type="EMBL" id="KKN17985.1"/>
    </source>
</evidence>
<evidence type="ECO:0008006" key="2">
    <source>
        <dbReference type="Google" id="ProtNLM"/>
    </source>
</evidence>